<dbReference type="AlphaFoldDB" id="A0A3Q2Y8Z9"/>
<dbReference type="Proteomes" id="UP000264820">
    <property type="component" value="Unplaced"/>
</dbReference>
<reference evidence="1" key="1">
    <citation type="submission" date="2025-08" db="UniProtKB">
        <authorList>
            <consortium name="Ensembl"/>
        </authorList>
    </citation>
    <scope>IDENTIFICATION</scope>
</reference>
<dbReference type="OMA" id="IIHCKTN"/>
<sequence>MPDFKTYRTNVKIGNWNEEQHLEEHVRSKYMRRREKGELTAQRVDFLKHNILSPVELSVTTDGALHFGDVVMLLNVGDTGECSALGINAYIDHMTKIPSPGIKGPCGVSAGRSIQPCVRTAFIITSVDGTPEGATLHYEQSFALKTTSDFTGGMYLTSDVQTFRKCALRSRLQEVNLDERECFLSWWKLVHFDPQERLEHEGLPVPANVNVVVLHCKTNQALAVMEHFVLGTTYGNEYEVTAHTFLDTHRAEKSNNHWILCTADPDAEGLLLLNRLKSEGNCVSLPRENPDDPTEYIRCSVCNYREDR</sequence>
<proteinExistence type="predicted"/>
<organism evidence="1 2">
    <name type="scientific">Hippocampus comes</name>
    <name type="common">Tiger tail seahorse</name>
    <dbReference type="NCBI Taxonomy" id="109280"/>
    <lineage>
        <taxon>Eukaryota</taxon>
        <taxon>Metazoa</taxon>
        <taxon>Chordata</taxon>
        <taxon>Craniata</taxon>
        <taxon>Vertebrata</taxon>
        <taxon>Euteleostomi</taxon>
        <taxon>Actinopterygii</taxon>
        <taxon>Neopterygii</taxon>
        <taxon>Teleostei</taxon>
        <taxon>Neoteleostei</taxon>
        <taxon>Acanthomorphata</taxon>
        <taxon>Syngnathiaria</taxon>
        <taxon>Syngnathiformes</taxon>
        <taxon>Syngnathoidei</taxon>
        <taxon>Syngnathidae</taxon>
        <taxon>Hippocampus</taxon>
    </lineage>
</organism>
<dbReference type="InterPro" id="IPR055325">
    <property type="entry name" value="CF161"/>
</dbReference>
<dbReference type="PANTHER" id="PTHR24274:SF1">
    <property type="entry name" value="CILIA- AND FLAGELLA-ASSOCIATED PROTEIN 161"/>
    <property type="match status" value="1"/>
</dbReference>
<dbReference type="STRING" id="109280.ENSHCOP00000014264"/>
<dbReference type="GO" id="GO:0060271">
    <property type="term" value="P:cilium assembly"/>
    <property type="evidence" value="ECO:0007669"/>
    <property type="project" value="TreeGrafter"/>
</dbReference>
<reference evidence="1" key="2">
    <citation type="submission" date="2025-09" db="UniProtKB">
        <authorList>
            <consortium name="Ensembl"/>
        </authorList>
    </citation>
    <scope>IDENTIFICATION</scope>
</reference>
<protein>
    <submittedName>
        <fullName evidence="1">Cilia and flagella associated protein 161</fullName>
    </submittedName>
</protein>
<dbReference type="PANTHER" id="PTHR24274">
    <property type="entry name" value="CILIA- AND FLAGELLA-ASSOCIATED PROTEIN 161"/>
    <property type="match status" value="1"/>
</dbReference>
<dbReference type="GeneTree" id="ENSGT00390000018488"/>
<accession>A0A3Q2Y8Z9</accession>
<evidence type="ECO:0000313" key="1">
    <source>
        <dbReference type="Ensembl" id="ENSHCOP00000014264.1"/>
    </source>
</evidence>
<dbReference type="Ensembl" id="ENSHCOT00000021820.1">
    <property type="protein sequence ID" value="ENSHCOP00000014264.1"/>
    <property type="gene ID" value="ENSHCOG00000017606.1"/>
</dbReference>
<keyword evidence="2" id="KW-1185">Reference proteome</keyword>
<dbReference type="Pfam" id="PF24569">
    <property type="entry name" value="CFAP161"/>
    <property type="match status" value="1"/>
</dbReference>
<dbReference type="GO" id="GO:0031514">
    <property type="term" value="C:motile cilium"/>
    <property type="evidence" value="ECO:0007669"/>
    <property type="project" value="TreeGrafter"/>
</dbReference>
<name>A0A3Q2Y8Z9_HIPCM</name>
<evidence type="ECO:0000313" key="2">
    <source>
        <dbReference type="Proteomes" id="UP000264820"/>
    </source>
</evidence>